<comment type="caution">
    <text evidence="1">The sequence shown here is derived from an EMBL/GenBank/DDBJ whole genome shotgun (WGS) entry which is preliminary data.</text>
</comment>
<accession>A0ACC0Y3Y9</accession>
<dbReference type="EMBL" id="CM047743">
    <property type="protein sequence ID" value="KAJ0029987.1"/>
    <property type="molecule type" value="Genomic_DNA"/>
</dbReference>
<keyword evidence="2" id="KW-1185">Reference proteome</keyword>
<evidence type="ECO:0000313" key="2">
    <source>
        <dbReference type="Proteomes" id="UP001163603"/>
    </source>
</evidence>
<organism evidence="1 2">
    <name type="scientific">Pistacia integerrima</name>
    <dbReference type="NCBI Taxonomy" id="434235"/>
    <lineage>
        <taxon>Eukaryota</taxon>
        <taxon>Viridiplantae</taxon>
        <taxon>Streptophyta</taxon>
        <taxon>Embryophyta</taxon>
        <taxon>Tracheophyta</taxon>
        <taxon>Spermatophyta</taxon>
        <taxon>Magnoliopsida</taxon>
        <taxon>eudicotyledons</taxon>
        <taxon>Gunneridae</taxon>
        <taxon>Pentapetalae</taxon>
        <taxon>rosids</taxon>
        <taxon>malvids</taxon>
        <taxon>Sapindales</taxon>
        <taxon>Anacardiaceae</taxon>
        <taxon>Pistacia</taxon>
    </lineage>
</organism>
<protein>
    <submittedName>
        <fullName evidence="1">Uncharacterized protein</fullName>
    </submittedName>
</protein>
<evidence type="ECO:0000313" key="1">
    <source>
        <dbReference type="EMBL" id="KAJ0029987.1"/>
    </source>
</evidence>
<reference evidence="2" key="1">
    <citation type="journal article" date="2023" name="G3 (Bethesda)">
        <title>Genome assembly and association tests identify interacting loci associated with vigor, precocity, and sex in interspecific pistachio rootstocks.</title>
        <authorList>
            <person name="Palmer W."/>
            <person name="Jacygrad E."/>
            <person name="Sagayaradj S."/>
            <person name="Cavanaugh K."/>
            <person name="Han R."/>
            <person name="Bertier L."/>
            <person name="Beede B."/>
            <person name="Kafkas S."/>
            <person name="Golino D."/>
            <person name="Preece J."/>
            <person name="Michelmore R."/>
        </authorList>
    </citation>
    <scope>NUCLEOTIDE SEQUENCE [LARGE SCALE GENOMIC DNA]</scope>
</reference>
<sequence>MAIITTNCCLNLSNPPSLPSKPTQLPRHGVKNEKWRKECVVGMACCMIIGIEMGSLEDTSIALAQQDMRLPLVIEEVADSEQQNNKVPRWSDKRMCPPWHLNSLETIVPENLPRPTARRRWETVRYSKNAPVVKVTTVRSSSNSCFSM</sequence>
<dbReference type="Proteomes" id="UP001163603">
    <property type="component" value="Chromosome 8"/>
</dbReference>
<gene>
    <name evidence="1" type="ORF">Pint_12723</name>
</gene>
<proteinExistence type="predicted"/>
<name>A0ACC0Y3Y9_9ROSI</name>